<evidence type="ECO:0000256" key="10">
    <source>
        <dbReference type="NCBIfam" id="TIGR00187"/>
    </source>
</evidence>
<dbReference type="Gene3D" id="2.40.30.20">
    <property type="match status" value="2"/>
</dbReference>
<keyword evidence="14" id="KW-1185">Reference proteome</keyword>
<dbReference type="Pfam" id="PF00677">
    <property type="entry name" value="Lum_binding"/>
    <property type="match status" value="2"/>
</dbReference>
<keyword evidence="9" id="KW-0677">Repeat</keyword>
<comment type="caution">
    <text evidence="13">The sequence shown here is derived from an EMBL/GenBank/DDBJ whole genome shotgun (WGS) entry which is preliminary data.</text>
</comment>
<dbReference type="InterPro" id="IPR001783">
    <property type="entry name" value="Lumazine-bd"/>
</dbReference>
<dbReference type="GO" id="GO:0009231">
    <property type="term" value="P:riboflavin biosynthetic process"/>
    <property type="evidence" value="ECO:0007669"/>
    <property type="project" value="UniProtKB-KW"/>
</dbReference>
<evidence type="ECO:0000313" key="14">
    <source>
        <dbReference type="Proteomes" id="UP001229244"/>
    </source>
</evidence>
<dbReference type="NCBIfam" id="NF009566">
    <property type="entry name" value="PRK13020.1"/>
    <property type="match status" value="1"/>
</dbReference>
<feature type="domain" description="Lumazine-binding" evidence="12">
    <location>
        <begin position="102"/>
        <end position="198"/>
    </location>
</feature>
<keyword evidence="7" id="KW-0686">Riboflavin biosynthesis</keyword>
<dbReference type="CDD" id="cd00402">
    <property type="entry name" value="Riboflavin_synthase_like"/>
    <property type="match status" value="1"/>
</dbReference>
<dbReference type="GO" id="GO:0004746">
    <property type="term" value="F:riboflavin synthase activity"/>
    <property type="evidence" value="ECO:0007669"/>
    <property type="project" value="UniProtKB-UniRule"/>
</dbReference>
<gene>
    <name evidence="13" type="ORF">J2S73_002504</name>
</gene>
<dbReference type="PIRSF" id="PIRSF000498">
    <property type="entry name" value="Riboflavin_syn_A"/>
    <property type="match status" value="1"/>
</dbReference>
<evidence type="ECO:0000256" key="9">
    <source>
        <dbReference type="ARBA" id="ARBA00022737"/>
    </source>
</evidence>
<dbReference type="SUPFAM" id="SSF63380">
    <property type="entry name" value="Riboflavin synthase domain-like"/>
    <property type="match status" value="2"/>
</dbReference>
<dbReference type="NCBIfam" id="TIGR00187">
    <property type="entry name" value="ribE"/>
    <property type="match status" value="1"/>
</dbReference>
<dbReference type="PANTHER" id="PTHR21098">
    <property type="entry name" value="RIBOFLAVIN SYNTHASE ALPHA CHAIN"/>
    <property type="match status" value="1"/>
</dbReference>
<evidence type="ECO:0000256" key="7">
    <source>
        <dbReference type="ARBA" id="ARBA00022619"/>
    </source>
</evidence>
<evidence type="ECO:0000256" key="11">
    <source>
        <dbReference type="PROSITE-ProRule" id="PRU00524"/>
    </source>
</evidence>
<evidence type="ECO:0000256" key="3">
    <source>
        <dbReference type="ARBA" id="ARBA00004887"/>
    </source>
</evidence>
<reference evidence="13" key="1">
    <citation type="submission" date="2023-07" db="EMBL/GenBank/DDBJ databases">
        <title>Genomic Encyclopedia of Type Strains, Phase IV (KMG-IV): sequencing the most valuable type-strain genomes for metagenomic binning, comparative biology and taxonomic classification.</title>
        <authorList>
            <person name="Goeker M."/>
        </authorList>
    </citation>
    <scope>NUCLEOTIDE SEQUENCE</scope>
    <source>
        <strain evidence="13">DSM 21202</strain>
    </source>
</reference>
<evidence type="ECO:0000256" key="4">
    <source>
        <dbReference type="ARBA" id="ARBA00011233"/>
    </source>
</evidence>
<evidence type="ECO:0000259" key="12">
    <source>
        <dbReference type="PROSITE" id="PS51177"/>
    </source>
</evidence>
<dbReference type="EC" id="2.5.1.9" evidence="5 10"/>
<dbReference type="NCBIfam" id="NF006767">
    <property type="entry name" value="PRK09289.1"/>
    <property type="match status" value="1"/>
</dbReference>
<comment type="pathway">
    <text evidence="3">Cofactor biosynthesis; riboflavin biosynthesis; riboflavin from 2-hydroxy-3-oxobutyl phosphate and 5-amino-6-(D-ribitylamino)uracil: step 2/2.</text>
</comment>
<keyword evidence="8 13" id="KW-0808">Transferase</keyword>
<protein>
    <recommendedName>
        <fullName evidence="6 10">Riboflavin synthase</fullName>
        <ecNumber evidence="5 10">2.5.1.9</ecNumber>
    </recommendedName>
</protein>
<feature type="repeat" description="Lumazine-binding" evidence="11">
    <location>
        <begin position="1"/>
        <end position="101"/>
    </location>
</feature>
<dbReference type="FunFam" id="2.40.30.20:FF:000004">
    <property type="entry name" value="Riboflavin synthase, alpha subunit"/>
    <property type="match status" value="1"/>
</dbReference>
<evidence type="ECO:0000313" key="13">
    <source>
        <dbReference type="EMBL" id="MDQ0316047.1"/>
    </source>
</evidence>
<dbReference type="InterPro" id="IPR023366">
    <property type="entry name" value="ATP_synth_asu-like_sf"/>
</dbReference>
<comment type="subunit">
    <text evidence="4">Homotrimer.</text>
</comment>
<dbReference type="FunFam" id="2.40.30.20:FF:000003">
    <property type="entry name" value="Riboflavin synthase, alpha subunit"/>
    <property type="match status" value="1"/>
</dbReference>
<sequence length="208" mass="22186">MFTGIITDVGRVVDVVPAEAGIRARIASRYLAERIAIGASIACSGVCLTVVEREATDEGGSVFSVDISPETLDRSTLGAWRAGSPVNLERALAIGDELGGHIVTGHIDGFADLIERRDEGEMARFVFRVPDPLKRFIAEKGSVALDGTSLTVNSVSDAEFSVMLIPHTLTVTTWGAARPGDRVNLEVDMMARYVARLQETMAVPSAQG</sequence>
<feature type="repeat" description="Lumazine-binding" evidence="11">
    <location>
        <begin position="102"/>
        <end position="198"/>
    </location>
</feature>
<comment type="function">
    <text evidence="2">Catalyzes the dismutation of two molecules of 6,7-dimethyl-8-ribityllumazine, resulting in the formation of riboflavin and 5-amino-6-(D-ribitylamino)uracil.</text>
</comment>
<dbReference type="AlphaFoldDB" id="A0AAE4ATD2"/>
<organism evidence="13 14">
    <name type="scientific">Amorphus orientalis</name>
    <dbReference type="NCBI Taxonomy" id="649198"/>
    <lineage>
        <taxon>Bacteria</taxon>
        <taxon>Pseudomonadati</taxon>
        <taxon>Pseudomonadota</taxon>
        <taxon>Alphaproteobacteria</taxon>
        <taxon>Hyphomicrobiales</taxon>
        <taxon>Amorphaceae</taxon>
        <taxon>Amorphus</taxon>
    </lineage>
</organism>
<evidence type="ECO:0000256" key="8">
    <source>
        <dbReference type="ARBA" id="ARBA00022679"/>
    </source>
</evidence>
<evidence type="ECO:0000256" key="6">
    <source>
        <dbReference type="ARBA" id="ARBA00013950"/>
    </source>
</evidence>
<dbReference type="PANTHER" id="PTHR21098:SF12">
    <property type="entry name" value="RIBOFLAVIN SYNTHASE"/>
    <property type="match status" value="1"/>
</dbReference>
<dbReference type="RefSeq" id="WP_306885873.1">
    <property type="nucleotide sequence ID" value="NZ_JAUSUL010000002.1"/>
</dbReference>
<name>A0AAE4ATD2_9HYPH</name>
<accession>A0AAE4ATD2</accession>
<feature type="domain" description="Lumazine-binding" evidence="12">
    <location>
        <begin position="1"/>
        <end position="101"/>
    </location>
</feature>
<dbReference type="InterPro" id="IPR026017">
    <property type="entry name" value="Lumazine-bd_dom"/>
</dbReference>
<evidence type="ECO:0000256" key="2">
    <source>
        <dbReference type="ARBA" id="ARBA00002803"/>
    </source>
</evidence>
<comment type="catalytic activity">
    <reaction evidence="1">
        <text>2 6,7-dimethyl-8-(1-D-ribityl)lumazine + H(+) = 5-amino-6-(D-ribitylamino)uracil + riboflavin</text>
        <dbReference type="Rhea" id="RHEA:20772"/>
        <dbReference type="ChEBI" id="CHEBI:15378"/>
        <dbReference type="ChEBI" id="CHEBI:15934"/>
        <dbReference type="ChEBI" id="CHEBI:57986"/>
        <dbReference type="ChEBI" id="CHEBI:58201"/>
        <dbReference type="EC" id="2.5.1.9"/>
    </reaction>
</comment>
<evidence type="ECO:0000256" key="5">
    <source>
        <dbReference type="ARBA" id="ARBA00012827"/>
    </source>
</evidence>
<evidence type="ECO:0000256" key="1">
    <source>
        <dbReference type="ARBA" id="ARBA00000968"/>
    </source>
</evidence>
<proteinExistence type="predicted"/>
<dbReference type="Proteomes" id="UP001229244">
    <property type="component" value="Unassembled WGS sequence"/>
</dbReference>
<dbReference type="EMBL" id="JAUSUL010000002">
    <property type="protein sequence ID" value="MDQ0316047.1"/>
    <property type="molecule type" value="Genomic_DNA"/>
</dbReference>
<dbReference type="InterPro" id="IPR017938">
    <property type="entry name" value="Riboflavin_synthase-like_b-brl"/>
</dbReference>
<dbReference type="PROSITE" id="PS51177">
    <property type="entry name" value="LUMAZINE_BIND"/>
    <property type="match status" value="2"/>
</dbReference>